<name>A0A1G2GAH4_9BACT</name>
<dbReference type="GO" id="GO:0015648">
    <property type="term" value="F:lipid-linked peptidoglycan transporter activity"/>
    <property type="evidence" value="ECO:0007669"/>
    <property type="project" value="UniProtKB-UniRule"/>
</dbReference>
<keyword evidence="5 8" id="KW-0573">Peptidoglycan synthesis</keyword>
<dbReference type="GO" id="GO:0005886">
    <property type="term" value="C:plasma membrane"/>
    <property type="evidence" value="ECO:0007669"/>
    <property type="project" value="UniProtKB-SubCell"/>
</dbReference>
<evidence type="ECO:0000256" key="8">
    <source>
        <dbReference type="HAMAP-Rule" id="MF_02078"/>
    </source>
</evidence>
<feature type="transmembrane region" description="Helical" evidence="8">
    <location>
        <begin position="20"/>
        <end position="36"/>
    </location>
</feature>
<dbReference type="PANTHER" id="PTHR47019:SF1">
    <property type="entry name" value="LIPID II FLIPPASE MURJ"/>
    <property type="match status" value="1"/>
</dbReference>
<feature type="transmembrane region" description="Helical" evidence="8">
    <location>
        <begin position="356"/>
        <end position="379"/>
    </location>
</feature>
<evidence type="ECO:0000313" key="10">
    <source>
        <dbReference type="Proteomes" id="UP000176576"/>
    </source>
</evidence>
<feature type="transmembrane region" description="Helical" evidence="8">
    <location>
        <begin position="247"/>
        <end position="274"/>
    </location>
</feature>
<comment type="subcellular location">
    <subcellularLocation>
        <location evidence="1 8">Cell membrane</location>
        <topology evidence="1 8">Multi-pass membrane protein</topology>
    </subcellularLocation>
</comment>
<feature type="transmembrane region" description="Helical" evidence="8">
    <location>
        <begin position="433"/>
        <end position="459"/>
    </location>
</feature>
<dbReference type="Proteomes" id="UP000176576">
    <property type="component" value="Unassembled WGS sequence"/>
</dbReference>
<comment type="similarity">
    <text evidence="8">Belongs to the MurJ/MviN family.</text>
</comment>
<gene>
    <name evidence="8" type="primary">murJ</name>
    <name evidence="9" type="ORF">A3J54_00160</name>
</gene>
<evidence type="ECO:0000256" key="1">
    <source>
        <dbReference type="ARBA" id="ARBA00004651"/>
    </source>
</evidence>
<keyword evidence="4 8" id="KW-0133">Cell shape</keyword>
<keyword evidence="6 8" id="KW-1133">Transmembrane helix</keyword>
<reference evidence="9 10" key="1">
    <citation type="journal article" date="2016" name="Nat. Commun.">
        <title>Thousands of microbial genomes shed light on interconnected biogeochemical processes in an aquifer system.</title>
        <authorList>
            <person name="Anantharaman K."/>
            <person name="Brown C.T."/>
            <person name="Hug L.A."/>
            <person name="Sharon I."/>
            <person name="Castelle C.J."/>
            <person name="Probst A.J."/>
            <person name="Thomas B.C."/>
            <person name="Singh A."/>
            <person name="Wilkins M.J."/>
            <person name="Karaoz U."/>
            <person name="Brodie E.L."/>
            <person name="Williams K.H."/>
            <person name="Hubbard S.S."/>
            <person name="Banfield J.F."/>
        </authorList>
    </citation>
    <scope>NUCLEOTIDE SEQUENCE [LARGE SCALE GENOMIC DNA]</scope>
</reference>
<evidence type="ECO:0000313" key="9">
    <source>
        <dbReference type="EMBL" id="OGZ46861.1"/>
    </source>
</evidence>
<evidence type="ECO:0000256" key="4">
    <source>
        <dbReference type="ARBA" id="ARBA00022960"/>
    </source>
</evidence>
<feature type="transmembrane region" description="Helical" evidence="8">
    <location>
        <begin position="137"/>
        <end position="160"/>
    </location>
</feature>
<sequence length="560" mass="61951">MRRRIFELFHREFRGVREAAFLLALATIVSNLLALLRDRLLASRFGAGIELDMYYAAFRVPDLLYAFSLFFVASTAIIPLFLERFSEGEQRAQAFFDTVFSVFVTSVILLAIVAYVSMPFIVPFYVPGFDTESKQEVIAMSRILLVSQLFLGLSSLLSSILQSFRKFFVYAATFLFYNIGIIAGILLFAPRWGLRGLAWGVVLGALLHIIIQIPSLIRTGFYPRIGVWMFSEMAQVFQKSFPRTAGLVVAQITFVMVTAIASTLGAGSIAVFQLSFNLQSIPLTVIGLSYSVAAFPTMAELIIKHERAVFFKHVVSASRSIIFWTLPITVLFITLRAHIVRVVLGAGEFGWADTRLVAASLALFAVGIVAQSLTALFVRAFYAIGNARVPLIINVFTLVVTVACSFFFVRALQEIPAVHASFFHILRVVDVPQAAVLGLPLAFALGALVNMALLGFYLRRMEGGEQFRLRVFIPFLCDIAFASMLLGVVSYTILQMSEPLFNGDTFLGIFSHGFLAGVCGIGSAVLFLHARGNSELKDVRNVLGQKFWRKSAVGFEPEHL</sequence>
<keyword evidence="8" id="KW-0961">Cell wall biogenesis/degradation</keyword>
<feature type="transmembrane region" description="Helical" evidence="8">
    <location>
        <begin position="391"/>
        <end position="413"/>
    </location>
</feature>
<evidence type="ECO:0000256" key="2">
    <source>
        <dbReference type="ARBA" id="ARBA00022475"/>
    </source>
</evidence>
<keyword evidence="7 8" id="KW-0472">Membrane</keyword>
<feature type="transmembrane region" description="Helical" evidence="8">
    <location>
        <begin position="63"/>
        <end position="82"/>
    </location>
</feature>
<feature type="transmembrane region" description="Helical" evidence="8">
    <location>
        <begin position="94"/>
        <end position="117"/>
    </location>
</feature>
<feature type="transmembrane region" description="Helical" evidence="8">
    <location>
        <begin position="321"/>
        <end position="344"/>
    </location>
</feature>
<dbReference type="PRINTS" id="PR01806">
    <property type="entry name" value="VIRFACTRMVIN"/>
</dbReference>
<evidence type="ECO:0000256" key="7">
    <source>
        <dbReference type="ARBA" id="ARBA00023136"/>
    </source>
</evidence>
<accession>A0A1G2GAH4</accession>
<dbReference type="GO" id="GO:0071555">
    <property type="term" value="P:cell wall organization"/>
    <property type="evidence" value="ECO:0007669"/>
    <property type="project" value="UniProtKB-KW"/>
</dbReference>
<dbReference type="UniPathway" id="UPA00219"/>
<keyword evidence="8" id="KW-0813">Transport</keyword>
<feature type="transmembrane region" description="Helical" evidence="8">
    <location>
        <begin position="506"/>
        <end position="528"/>
    </location>
</feature>
<dbReference type="HAMAP" id="MF_02078">
    <property type="entry name" value="MurJ_MviN"/>
    <property type="match status" value="1"/>
</dbReference>
<feature type="transmembrane region" description="Helical" evidence="8">
    <location>
        <begin position="196"/>
        <end position="217"/>
    </location>
</feature>
<feature type="transmembrane region" description="Helical" evidence="8">
    <location>
        <begin position="280"/>
        <end position="301"/>
    </location>
</feature>
<evidence type="ECO:0000256" key="3">
    <source>
        <dbReference type="ARBA" id="ARBA00022692"/>
    </source>
</evidence>
<proteinExistence type="inferred from homology"/>
<feature type="transmembrane region" description="Helical" evidence="8">
    <location>
        <begin position="471"/>
        <end position="494"/>
    </location>
</feature>
<comment type="pathway">
    <text evidence="8">Cell wall biogenesis; peptidoglycan biosynthesis.</text>
</comment>
<keyword evidence="2 8" id="KW-1003">Cell membrane</keyword>
<evidence type="ECO:0000256" key="5">
    <source>
        <dbReference type="ARBA" id="ARBA00022984"/>
    </source>
</evidence>
<dbReference type="GO" id="GO:0034204">
    <property type="term" value="P:lipid translocation"/>
    <property type="evidence" value="ECO:0007669"/>
    <property type="project" value="TreeGrafter"/>
</dbReference>
<dbReference type="Pfam" id="PF03023">
    <property type="entry name" value="MurJ"/>
    <property type="match status" value="1"/>
</dbReference>
<feature type="transmembrane region" description="Helical" evidence="8">
    <location>
        <begin position="167"/>
        <end position="190"/>
    </location>
</feature>
<comment type="function">
    <text evidence="8">Involved in peptidoglycan biosynthesis. Transports lipid-linked peptidoglycan precursors from the inner to the outer leaflet of the cytoplasmic membrane.</text>
</comment>
<dbReference type="InterPro" id="IPR004268">
    <property type="entry name" value="MurJ"/>
</dbReference>
<dbReference type="STRING" id="1802117.A3J54_00160"/>
<dbReference type="PANTHER" id="PTHR47019">
    <property type="entry name" value="LIPID II FLIPPASE MURJ"/>
    <property type="match status" value="1"/>
</dbReference>
<organism evidence="9 10">
    <name type="scientific">Candidatus Ryanbacteria bacterium RIFCSPHIGHO2_02_FULL_45_13b</name>
    <dbReference type="NCBI Taxonomy" id="1802117"/>
    <lineage>
        <taxon>Bacteria</taxon>
        <taxon>Candidatus Ryaniibacteriota</taxon>
    </lineage>
</organism>
<dbReference type="AlphaFoldDB" id="A0A1G2GAH4"/>
<keyword evidence="3 8" id="KW-0812">Transmembrane</keyword>
<evidence type="ECO:0000256" key="6">
    <source>
        <dbReference type="ARBA" id="ARBA00022989"/>
    </source>
</evidence>
<comment type="caution">
    <text evidence="9">The sequence shown here is derived from an EMBL/GenBank/DDBJ whole genome shotgun (WGS) entry which is preliminary data.</text>
</comment>
<dbReference type="InterPro" id="IPR051050">
    <property type="entry name" value="Lipid_II_flippase_MurJ/MviN"/>
</dbReference>
<dbReference type="GO" id="GO:0008360">
    <property type="term" value="P:regulation of cell shape"/>
    <property type="evidence" value="ECO:0007669"/>
    <property type="project" value="UniProtKB-KW"/>
</dbReference>
<dbReference type="EMBL" id="MHNN01000005">
    <property type="protein sequence ID" value="OGZ46861.1"/>
    <property type="molecule type" value="Genomic_DNA"/>
</dbReference>
<protein>
    <recommendedName>
        <fullName evidence="8">Probable lipid II flippase MurJ</fullName>
    </recommendedName>
</protein>
<dbReference type="GO" id="GO:0009252">
    <property type="term" value="P:peptidoglycan biosynthetic process"/>
    <property type="evidence" value="ECO:0007669"/>
    <property type="project" value="UniProtKB-UniRule"/>
</dbReference>